<protein>
    <recommendedName>
        <fullName evidence="4">Dephospho-CoA kinase</fullName>
    </recommendedName>
</protein>
<dbReference type="CDD" id="cd02022">
    <property type="entry name" value="DPCK"/>
    <property type="match status" value="1"/>
</dbReference>
<dbReference type="PANTHER" id="PTHR10695">
    <property type="entry name" value="DEPHOSPHO-COA KINASE-RELATED"/>
    <property type="match status" value="1"/>
</dbReference>
<dbReference type="PANTHER" id="PTHR10695:SF46">
    <property type="entry name" value="BIFUNCTIONAL COENZYME A SYNTHASE-RELATED"/>
    <property type="match status" value="1"/>
</dbReference>
<name>A0A381Q156_9ZZZZ</name>
<evidence type="ECO:0008006" key="4">
    <source>
        <dbReference type="Google" id="ProtNLM"/>
    </source>
</evidence>
<dbReference type="Pfam" id="PF01121">
    <property type="entry name" value="CoaE"/>
    <property type="match status" value="1"/>
</dbReference>
<dbReference type="GO" id="GO:0005524">
    <property type="term" value="F:ATP binding"/>
    <property type="evidence" value="ECO:0007669"/>
    <property type="project" value="UniProtKB-KW"/>
</dbReference>
<keyword evidence="1" id="KW-0547">Nucleotide-binding</keyword>
<sequence>MKPYLLGITGGIGSGKSTVSKIFEVLGLKIYQSDDMAKYLMENDNKLISSIINSFGEESYIDGKINKEYISKNVFYDKEKLKTINNLVHPVVINDFKKWCLIHKNEKILIKEAALLFESKSYEELDFVIYVYAEKKLRISRILKRDSHRTKDQIEQIIKSQLTDKESFEKAHYILENNEKSLLLPEVIDLYEKIRKKAI</sequence>
<dbReference type="SUPFAM" id="SSF52540">
    <property type="entry name" value="P-loop containing nucleoside triphosphate hydrolases"/>
    <property type="match status" value="1"/>
</dbReference>
<keyword evidence="2" id="KW-0067">ATP-binding</keyword>
<dbReference type="GO" id="GO:0004140">
    <property type="term" value="F:dephospho-CoA kinase activity"/>
    <property type="evidence" value="ECO:0007669"/>
    <property type="project" value="InterPro"/>
</dbReference>
<gene>
    <name evidence="3" type="ORF">METZ01_LOCUS24883</name>
</gene>
<evidence type="ECO:0000256" key="1">
    <source>
        <dbReference type="ARBA" id="ARBA00022741"/>
    </source>
</evidence>
<proteinExistence type="inferred from homology"/>
<organism evidence="3">
    <name type="scientific">marine metagenome</name>
    <dbReference type="NCBI Taxonomy" id="408172"/>
    <lineage>
        <taxon>unclassified sequences</taxon>
        <taxon>metagenomes</taxon>
        <taxon>ecological metagenomes</taxon>
    </lineage>
</organism>
<dbReference type="EMBL" id="UINC01001140">
    <property type="protein sequence ID" value="SUZ72029.1"/>
    <property type="molecule type" value="Genomic_DNA"/>
</dbReference>
<dbReference type="NCBIfam" id="TIGR00152">
    <property type="entry name" value="dephospho-CoA kinase"/>
    <property type="match status" value="1"/>
</dbReference>
<accession>A0A381Q156</accession>
<dbReference type="AlphaFoldDB" id="A0A381Q156"/>
<evidence type="ECO:0000313" key="3">
    <source>
        <dbReference type="EMBL" id="SUZ72029.1"/>
    </source>
</evidence>
<dbReference type="InterPro" id="IPR001977">
    <property type="entry name" value="Depp_CoAkinase"/>
</dbReference>
<dbReference type="PROSITE" id="PS51219">
    <property type="entry name" value="DPCK"/>
    <property type="match status" value="1"/>
</dbReference>
<dbReference type="GO" id="GO:0015937">
    <property type="term" value="P:coenzyme A biosynthetic process"/>
    <property type="evidence" value="ECO:0007669"/>
    <property type="project" value="InterPro"/>
</dbReference>
<dbReference type="InterPro" id="IPR027417">
    <property type="entry name" value="P-loop_NTPase"/>
</dbReference>
<evidence type="ECO:0000256" key="2">
    <source>
        <dbReference type="ARBA" id="ARBA00022840"/>
    </source>
</evidence>
<dbReference type="Gene3D" id="3.40.50.300">
    <property type="entry name" value="P-loop containing nucleotide triphosphate hydrolases"/>
    <property type="match status" value="1"/>
</dbReference>
<reference evidence="3" key="1">
    <citation type="submission" date="2018-05" db="EMBL/GenBank/DDBJ databases">
        <authorList>
            <person name="Lanie J.A."/>
            <person name="Ng W.-L."/>
            <person name="Kazmierczak K.M."/>
            <person name="Andrzejewski T.M."/>
            <person name="Davidsen T.M."/>
            <person name="Wayne K.J."/>
            <person name="Tettelin H."/>
            <person name="Glass J.I."/>
            <person name="Rusch D."/>
            <person name="Podicherti R."/>
            <person name="Tsui H.-C.T."/>
            <person name="Winkler M.E."/>
        </authorList>
    </citation>
    <scope>NUCLEOTIDE SEQUENCE</scope>
</reference>
<dbReference type="HAMAP" id="MF_00376">
    <property type="entry name" value="Dephospho_CoA_kinase"/>
    <property type="match status" value="1"/>
</dbReference>